<dbReference type="Proteomes" id="UP000034543">
    <property type="component" value="Unassembled WGS sequence"/>
</dbReference>
<dbReference type="AlphaFoldDB" id="A0A0G1F7J0"/>
<comment type="caution">
    <text evidence="2">The sequence shown here is derived from an EMBL/GenBank/DDBJ whole genome shotgun (WGS) entry which is preliminary data.</text>
</comment>
<dbReference type="InterPro" id="IPR007842">
    <property type="entry name" value="HEPN_dom"/>
</dbReference>
<dbReference type="Gene3D" id="1.20.120.330">
    <property type="entry name" value="Nucleotidyltransferases domain 2"/>
    <property type="match status" value="1"/>
</dbReference>
<protein>
    <submittedName>
        <fullName evidence="2">HEPN domain protein</fullName>
    </submittedName>
</protein>
<evidence type="ECO:0000313" key="2">
    <source>
        <dbReference type="EMBL" id="KKS82818.1"/>
    </source>
</evidence>
<organism evidence="2 3">
    <name type="scientific">Candidatus Gottesmanbacteria bacterium GW2011_GWA1_43_11</name>
    <dbReference type="NCBI Taxonomy" id="1618436"/>
    <lineage>
        <taxon>Bacteria</taxon>
        <taxon>Candidatus Gottesmaniibacteriota</taxon>
    </lineage>
</organism>
<name>A0A0G1F7J0_9BACT</name>
<accession>A0A0G1F7J0</accession>
<dbReference type="SMART" id="SM00748">
    <property type="entry name" value="HEPN"/>
    <property type="match status" value="1"/>
</dbReference>
<evidence type="ECO:0000259" key="1">
    <source>
        <dbReference type="SMART" id="SM00748"/>
    </source>
</evidence>
<reference evidence="2 3" key="1">
    <citation type="journal article" date="2015" name="Nature">
        <title>rRNA introns, odd ribosomes, and small enigmatic genomes across a large radiation of phyla.</title>
        <authorList>
            <person name="Brown C.T."/>
            <person name="Hug L.A."/>
            <person name="Thomas B.C."/>
            <person name="Sharon I."/>
            <person name="Castelle C.J."/>
            <person name="Singh A."/>
            <person name="Wilkins M.J."/>
            <person name="Williams K.H."/>
            <person name="Banfield J.F."/>
        </authorList>
    </citation>
    <scope>NUCLEOTIDE SEQUENCE [LARGE SCALE GENOMIC DNA]</scope>
</reference>
<dbReference type="EMBL" id="LCFB01000053">
    <property type="protein sequence ID" value="KKS82818.1"/>
    <property type="molecule type" value="Genomic_DNA"/>
</dbReference>
<proteinExistence type="predicted"/>
<dbReference type="SUPFAM" id="SSF81593">
    <property type="entry name" value="Nucleotidyltransferase substrate binding subunit/domain"/>
    <property type="match status" value="1"/>
</dbReference>
<dbReference type="STRING" id="1618436.UV59_C0053G0010"/>
<evidence type="ECO:0000313" key="3">
    <source>
        <dbReference type="Proteomes" id="UP000034543"/>
    </source>
</evidence>
<sequence length="121" mass="14496">MEKQLHTGLNRQSKISLLQKLKHYDWSLFFWHLALEKILKGLITKHEKIPPPVHRLDKLALLAEIKLTSEQVDQLKEISSFNLEARYDDYKHKFYKKATKEFALRWIKICGGFYLWLLKKS</sequence>
<feature type="domain" description="HEPN" evidence="1">
    <location>
        <begin position="5"/>
        <end position="109"/>
    </location>
</feature>
<dbReference type="Pfam" id="PF05168">
    <property type="entry name" value="HEPN"/>
    <property type="match status" value="1"/>
</dbReference>
<gene>
    <name evidence="2" type="ORF">UV59_C0053G0010</name>
</gene>